<dbReference type="GO" id="GO:0015666">
    <property type="term" value="F:restriction endodeoxyribonuclease activity"/>
    <property type="evidence" value="ECO:0007669"/>
    <property type="project" value="TreeGrafter"/>
</dbReference>
<keyword evidence="2" id="KW-1133">Transmembrane helix</keyword>
<feature type="region of interest" description="Disordered" evidence="1">
    <location>
        <begin position="96"/>
        <end position="128"/>
    </location>
</feature>
<keyword evidence="4" id="KW-0378">Hydrolase</keyword>
<keyword evidence="4" id="KW-0255">Endonuclease</keyword>
<accession>A0A1A8XHU8</accession>
<evidence type="ECO:0000256" key="1">
    <source>
        <dbReference type="SAM" id="MobiDB-lite"/>
    </source>
</evidence>
<dbReference type="PANTHER" id="PTHR30015">
    <property type="entry name" value="MRR RESTRICTION SYSTEM PROTEIN"/>
    <property type="match status" value="1"/>
</dbReference>
<feature type="transmembrane region" description="Helical" evidence="2">
    <location>
        <begin position="12"/>
        <end position="38"/>
    </location>
</feature>
<dbReference type="InterPro" id="IPR011856">
    <property type="entry name" value="tRNA_endonuc-like_dom_sf"/>
</dbReference>
<dbReference type="InterPro" id="IPR011335">
    <property type="entry name" value="Restrct_endonuc-II-like"/>
</dbReference>
<dbReference type="InterPro" id="IPR007560">
    <property type="entry name" value="Restrct_endonuc_IV_Mrr"/>
</dbReference>
<dbReference type="InterPro" id="IPR052906">
    <property type="entry name" value="Type_IV_Methyl-Rstrct_Enzyme"/>
</dbReference>
<dbReference type="SUPFAM" id="SSF52980">
    <property type="entry name" value="Restriction endonuclease-like"/>
    <property type="match status" value="1"/>
</dbReference>
<dbReference type="PANTHER" id="PTHR30015:SF7">
    <property type="entry name" value="TYPE IV METHYL-DIRECTED RESTRICTION ENZYME ECOKMRR"/>
    <property type="match status" value="1"/>
</dbReference>
<keyword evidence="2" id="KW-0472">Membrane</keyword>
<dbReference type="GO" id="GO:0003677">
    <property type="term" value="F:DNA binding"/>
    <property type="evidence" value="ECO:0007669"/>
    <property type="project" value="InterPro"/>
</dbReference>
<dbReference type="AlphaFoldDB" id="A0A1A8XHU8"/>
<dbReference type="GO" id="GO:0009307">
    <property type="term" value="P:DNA restriction-modification system"/>
    <property type="evidence" value="ECO:0007669"/>
    <property type="project" value="InterPro"/>
</dbReference>
<dbReference type="Pfam" id="PF04471">
    <property type="entry name" value="Mrr_cat"/>
    <property type="match status" value="1"/>
</dbReference>
<keyword evidence="5" id="KW-1185">Reference proteome</keyword>
<evidence type="ECO:0000313" key="4">
    <source>
        <dbReference type="EMBL" id="SBT04764.1"/>
    </source>
</evidence>
<feature type="transmembrane region" description="Helical" evidence="2">
    <location>
        <begin position="58"/>
        <end position="75"/>
    </location>
</feature>
<dbReference type="EMBL" id="FLQY01000041">
    <property type="protein sequence ID" value="SBT04764.1"/>
    <property type="molecule type" value="Genomic_DNA"/>
</dbReference>
<dbReference type="SUPFAM" id="SSF57783">
    <property type="entry name" value="Zinc beta-ribbon"/>
    <property type="match status" value="1"/>
</dbReference>
<keyword evidence="4" id="KW-0540">Nuclease</keyword>
<reference evidence="4 5" key="1">
    <citation type="submission" date="2016-06" db="EMBL/GenBank/DDBJ databases">
        <authorList>
            <person name="Kjaerup R.B."/>
            <person name="Dalgaard T.S."/>
            <person name="Juul-Madsen H.R."/>
        </authorList>
    </citation>
    <scope>NUCLEOTIDE SEQUENCE [LARGE SCALE GENOMIC DNA]</scope>
    <source>
        <strain evidence="4">2</strain>
    </source>
</reference>
<evidence type="ECO:0000256" key="2">
    <source>
        <dbReference type="SAM" id="Phobius"/>
    </source>
</evidence>
<sequence length="317" mass="35148">MAYRSKKSESGVEVLMSLPWQVSVILGAVVFVGFKWVLPSIWATNLVLSSMATGLSSMAWLPGGLLLLIGAFAFVGQRMKRSKVLATNNRVSQSEWRPPAWASKETGKRGPLSEPRPDSDIRIEPSTNAKAKPTEWSLELIREIEWKRFEDLCQKFYEAKGIRCETTPLGPDGGIDIRIYQDESGNATSIVQCKAWGARYVGVQPVRELLGVMTHEKIEKAFFMTSGRFSDDAKDVAEGNQITLIDGQMLLMMLKRLPSAGQNELLTFATEGDYTTPTCPGCGNKMRSVSGKAGRPNFWGCPDYPKCRQRLGMRRAG</sequence>
<gene>
    <name evidence="4" type="ORF">PROAA_1350014</name>
</gene>
<organism evidence="4 5">
    <name type="scientific">Candidatus Propionivibrio aalborgensis</name>
    <dbReference type="NCBI Taxonomy" id="1860101"/>
    <lineage>
        <taxon>Bacteria</taxon>
        <taxon>Pseudomonadati</taxon>
        <taxon>Pseudomonadota</taxon>
        <taxon>Betaproteobacteria</taxon>
        <taxon>Rhodocyclales</taxon>
        <taxon>Rhodocyclaceae</taxon>
        <taxon>Propionivibrio</taxon>
    </lineage>
</organism>
<evidence type="ECO:0000313" key="5">
    <source>
        <dbReference type="Proteomes" id="UP000199600"/>
    </source>
</evidence>
<proteinExistence type="predicted"/>
<evidence type="ECO:0000259" key="3">
    <source>
        <dbReference type="Pfam" id="PF04471"/>
    </source>
</evidence>
<dbReference type="Proteomes" id="UP000199600">
    <property type="component" value="Unassembled WGS sequence"/>
</dbReference>
<feature type="domain" description="Restriction endonuclease type IV Mrr" evidence="3">
    <location>
        <begin position="141"/>
        <end position="253"/>
    </location>
</feature>
<protein>
    <submittedName>
        <fullName evidence="4">Restriction endonuclease</fullName>
    </submittedName>
</protein>
<name>A0A1A8XHU8_9RHOO</name>
<dbReference type="Gene3D" id="3.30.65.10">
    <property type="entry name" value="Bacterial Topoisomerase I, domain 1"/>
    <property type="match status" value="1"/>
</dbReference>
<keyword evidence="2" id="KW-0812">Transmembrane</keyword>
<dbReference type="Gene3D" id="3.40.1350.10">
    <property type="match status" value="1"/>
</dbReference>